<dbReference type="PANTHER" id="PTHR28624:SF1">
    <property type="entry name" value="MITOCHONDRIAL POTASSIUM CHANNEL"/>
    <property type="match status" value="1"/>
</dbReference>
<keyword evidence="4" id="KW-1185">Reference proteome</keyword>
<reference evidence="3" key="3">
    <citation type="submission" date="2025-09" db="UniProtKB">
        <authorList>
            <consortium name="Ensembl"/>
        </authorList>
    </citation>
    <scope>IDENTIFICATION</scope>
</reference>
<dbReference type="GeneTree" id="ENSGT00940000164287"/>
<reference evidence="4" key="1">
    <citation type="submission" date="2018-06" db="EMBL/GenBank/DDBJ databases">
        <title>Genome assembly of Danube salmon.</title>
        <authorList>
            <person name="Macqueen D.J."/>
            <person name="Gundappa M.K."/>
        </authorList>
    </citation>
    <scope>NUCLEOTIDE SEQUENCE [LARGE SCALE GENOMIC DNA]</scope>
</reference>
<reference evidence="3" key="2">
    <citation type="submission" date="2025-08" db="UniProtKB">
        <authorList>
            <consortium name="Ensembl"/>
        </authorList>
    </citation>
    <scope>IDENTIFICATION</scope>
</reference>
<dbReference type="Proteomes" id="UP000314982">
    <property type="component" value="Unassembled WGS sequence"/>
</dbReference>
<keyword evidence="1" id="KW-0175">Coiled coil</keyword>
<evidence type="ECO:0000256" key="1">
    <source>
        <dbReference type="SAM" id="Coils"/>
    </source>
</evidence>
<dbReference type="Ensembl" id="ENSHHUT00000012014.1">
    <property type="protein sequence ID" value="ENSHHUP00000011650.1"/>
    <property type="gene ID" value="ENSHHUG00000007107.1"/>
</dbReference>
<dbReference type="STRING" id="62062.ENSHHUP00000011650"/>
<accession>A0A4W5KML4</accession>
<dbReference type="InterPro" id="IPR037660">
    <property type="entry name" value="CCDC51"/>
</dbReference>
<keyword evidence="2" id="KW-0472">Membrane</keyword>
<protein>
    <submittedName>
        <fullName evidence="3">Coiled-coil domain containing 51</fullName>
    </submittedName>
</protein>
<evidence type="ECO:0000313" key="3">
    <source>
        <dbReference type="Ensembl" id="ENSHHUP00000011650.1"/>
    </source>
</evidence>
<feature type="coiled-coil region" evidence="1">
    <location>
        <begin position="126"/>
        <end position="187"/>
    </location>
</feature>
<evidence type="ECO:0000313" key="4">
    <source>
        <dbReference type="Proteomes" id="UP000314982"/>
    </source>
</evidence>
<dbReference type="AlphaFoldDB" id="A0A4W5KML4"/>
<dbReference type="PANTHER" id="PTHR28624">
    <property type="entry name" value="COILED-COIL DOMAIN-CONTAINING PROTEIN 51"/>
    <property type="match status" value="1"/>
</dbReference>
<proteinExistence type="predicted"/>
<organism evidence="3 4">
    <name type="scientific">Hucho hucho</name>
    <name type="common">huchen</name>
    <dbReference type="NCBI Taxonomy" id="62062"/>
    <lineage>
        <taxon>Eukaryota</taxon>
        <taxon>Metazoa</taxon>
        <taxon>Chordata</taxon>
        <taxon>Craniata</taxon>
        <taxon>Vertebrata</taxon>
        <taxon>Euteleostomi</taxon>
        <taxon>Actinopterygii</taxon>
        <taxon>Neopterygii</taxon>
        <taxon>Teleostei</taxon>
        <taxon>Protacanthopterygii</taxon>
        <taxon>Salmoniformes</taxon>
        <taxon>Salmonidae</taxon>
        <taxon>Salmoninae</taxon>
        <taxon>Hucho</taxon>
    </lineage>
</organism>
<sequence>MRYRGKQLIPWCHGTSCLYRSHIPWTVRGTVYSSRSYSTQQQKPPRPKDDRVDQPAVPIREHAITTIQNLTDLGKQLGQKSMSTASNTVTYWWERYEEFVGLNEVRYAQSKVTEAEKAFMVARGMVREAHGSLEALQVRLKEVRDRLDRVSREEANYLELATLEHKLLQEERRMRTAYENAEGAEREKFSLFSAGVRESHEKERTRTERTKNWSVIGSVLGAFIGVMGSTYVNRVRLQELKTLLLEAQKGPVSLQEAIQVQAGMHKTQQEELRGLIDTLRATLQHRAAQAKKDVKKLVVGPVPVPAPIVVPPPPQPSPSASQPVLEEILLYSQKAQVLLEGVKPQLGQLDQGVGKVESELKEVKNLIETYHREEKPPVVISQQDSQMFVCETESVMQGLDQTKKRLEAQINQTTMYNTMLAYVALAVTVPALYILFRGV</sequence>
<evidence type="ECO:0000256" key="2">
    <source>
        <dbReference type="SAM" id="Phobius"/>
    </source>
</evidence>
<keyword evidence="2" id="KW-1133">Transmembrane helix</keyword>
<name>A0A4W5KML4_9TELE</name>
<feature type="transmembrane region" description="Helical" evidence="2">
    <location>
        <begin position="212"/>
        <end position="232"/>
    </location>
</feature>
<feature type="transmembrane region" description="Helical" evidence="2">
    <location>
        <begin position="419"/>
        <end position="436"/>
    </location>
</feature>
<keyword evidence="2" id="KW-0812">Transmembrane</keyword>